<dbReference type="Proteomes" id="UP001368270">
    <property type="component" value="Unassembled WGS sequence"/>
</dbReference>
<keyword evidence="3" id="KW-0804">Transcription</keyword>
<feature type="domain" description="HTH tetR-type" evidence="5">
    <location>
        <begin position="2"/>
        <end position="62"/>
    </location>
</feature>
<proteinExistence type="predicted"/>
<dbReference type="InterPro" id="IPR009057">
    <property type="entry name" value="Homeodomain-like_sf"/>
</dbReference>
<keyword evidence="7" id="KW-1185">Reference proteome</keyword>
<dbReference type="PRINTS" id="PR00455">
    <property type="entry name" value="HTHTETR"/>
</dbReference>
<organism evidence="6 7">
    <name type="scientific">Cognatishimia coralii</name>
    <dbReference type="NCBI Taxonomy" id="3083254"/>
    <lineage>
        <taxon>Bacteria</taxon>
        <taxon>Pseudomonadati</taxon>
        <taxon>Pseudomonadota</taxon>
        <taxon>Alphaproteobacteria</taxon>
        <taxon>Rhodobacterales</taxon>
        <taxon>Paracoccaceae</taxon>
        <taxon>Cognatishimia</taxon>
    </lineage>
</organism>
<keyword evidence="1" id="KW-0805">Transcription regulation</keyword>
<reference evidence="6 7" key="1">
    <citation type="submission" date="2024-03" db="EMBL/GenBank/DDBJ databases">
        <title>Cognatishimia coralii sp. nov., a marine bacterium isolated from coral surrounding seawater.</title>
        <authorList>
            <person name="Liu X."/>
            <person name="Liu S."/>
            <person name="Sun H."/>
            <person name="Zhang Y."/>
        </authorList>
    </citation>
    <scope>NUCLEOTIDE SEQUENCE [LARGE SCALE GENOMIC DNA]</scope>
    <source>
        <strain evidence="6 7">D5M38</strain>
    </source>
</reference>
<dbReference type="InterPro" id="IPR050109">
    <property type="entry name" value="HTH-type_TetR-like_transc_reg"/>
</dbReference>
<evidence type="ECO:0000259" key="5">
    <source>
        <dbReference type="PROSITE" id="PS50977"/>
    </source>
</evidence>
<accession>A0ABU8QIN0</accession>
<dbReference type="Pfam" id="PF00440">
    <property type="entry name" value="TetR_N"/>
    <property type="match status" value="1"/>
</dbReference>
<protein>
    <submittedName>
        <fullName evidence="6">Helix-turn-helix domain-containing protein</fullName>
    </submittedName>
</protein>
<evidence type="ECO:0000313" key="7">
    <source>
        <dbReference type="Proteomes" id="UP001368270"/>
    </source>
</evidence>
<evidence type="ECO:0000256" key="3">
    <source>
        <dbReference type="ARBA" id="ARBA00023163"/>
    </source>
</evidence>
<feature type="DNA-binding region" description="H-T-H motif" evidence="4">
    <location>
        <begin position="25"/>
        <end position="44"/>
    </location>
</feature>
<comment type="caution">
    <text evidence="6">The sequence shown here is derived from an EMBL/GenBank/DDBJ whole genome shotgun (WGS) entry which is preliminary data.</text>
</comment>
<dbReference type="SUPFAM" id="SSF46689">
    <property type="entry name" value="Homeodomain-like"/>
    <property type="match status" value="1"/>
</dbReference>
<sequence>MNEREKNILSAAERVFVRFGYKRASMSDVAEEAGISRQTLYKAFRSKEDILKTHIVVYTDVALAEIEKGLNKIEGLSERLRFVLDKMVVVGFDMVRATPNAQDIIDGVNSATKEELEVTAIRFQAVIKDVLDPYETALRDAGTNPEDLAEYIQRSARAAKDFAKDKQQLMQHLRMIVLLSERAAGLR</sequence>
<evidence type="ECO:0000313" key="6">
    <source>
        <dbReference type="EMBL" id="MEJ5219281.1"/>
    </source>
</evidence>
<dbReference type="RefSeq" id="WP_339404106.1">
    <property type="nucleotide sequence ID" value="NZ_JBBGAZ010000007.1"/>
</dbReference>
<evidence type="ECO:0000256" key="2">
    <source>
        <dbReference type="ARBA" id="ARBA00023125"/>
    </source>
</evidence>
<dbReference type="EMBL" id="JBBGAZ010000007">
    <property type="protein sequence ID" value="MEJ5219281.1"/>
    <property type="molecule type" value="Genomic_DNA"/>
</dbReference>
<name>A0ABU8QIN0_9RHOB</name>
<evidence type="ECO:0000256" key="1">
    <source>
        <dbReference type="ARBA" id="ARBA00023015"/>
    </source>
</evidence>
<dbReference type="InterPro" id="IPR001647">
    <property type="entry name" value="HTH_TetR"/>
</dbReference>
<gene>
    <name evidence="6" type="ORF">WG622_13575</name>
</gene>
<evidence type="ECO:0000256" key="4">
    <source>
        <dbReference type="PROSITE-ProRule" id="PRU00335"/>
    </source>
</evidence>
<dbReference type="PANTHER" id="PTHR30055">
    <property type="entry name" value="HTH-TYPE TRANSCRIPTIONAL REGULATOR RUTR"/>
    <property type="match status" value="1"/>
</dbReference>
<keyword evidence="2 4" id="KW-0238">DNA-binding</keyword>
<dbReference type="Gene3D" id="1.10.357.10">
    <property type="entry name" value="Tetracycline Repressor, domain 2"/>
    <property type="match status" value="1"/>
</dbReference>
<dbReference type="PROSITE" id="PS50977">
    <property type="entry name" value="HTH_TETR_2"/>
    <property type="match status" value="1"/>
</dbReference>
<dbReference type="PANTHER" id="PTHR30055:SF234">
    <property type="entry name" value="HTH-TYPE TRANSCRIPTIONAL REGULATOR BETI"/>
    <property type="match status" value="1"/>
</dbReference>